<keyword evidence="2" id="KW-0285">Flavoprotein</keyword>
<evidence type="ECO:0000256" key="3">
    <source>
        <dbReference type="ARBA" id="ARBA00022643"/>
    </source>
</evidence>
<evidence type="ECO:0000256" key="2">
    <source>
        <dbReference type="ARBA" id="ARBA00022630"/>
    </source>
</evidence>
<dbReference type="Pfam" id="PF00724">
    <property type="entry name" value="Oxidored_FMN"/>
    <property type="match status" value="1"/>
</dbReference>
<accession>C8NS29</accession>
<dbReference type="Gene3D" id="3.20.20.70">
    <property type="entry name" value="Aldolase class I"/>
    <property type="match status" value="1"/>
</dbReference>
<feature type="domain" description="NADH:flavin oxidoreductase/NADH oxidase N-terminal" evidence="6">
    <location>
        <begin position="19"/>
        <end position="359"/>
    </location>
</feature>
<evidence type="ECO:0000313" key="8">
    <source>
        <dbReference type="Proteomes" id="UP000001409"/>
    </source>
</evidence>
<dbReference type="GO" id="GO:0050661">
    <property type="term" value="F:NADP binding"/>
    <property type="evidence" value="ECO:0007669"/>
    <property type="project" value="InterPro"/>
</dbReference>
<proteinExistence type="predicted"/>
<sequence length="383" mass="41678">MLPASRWEIRWTIVDIMTSLFSPLQLRGLTVRNRVWMAPMCQYQVTTGDGVPNDWHLVHYGARAAGGFGLIIAEATGVSPEGRISPACTGLWNDEQVHAWKRITDFAHTQGAPMGVQLNHAGRKAGTYPWLPGNPSGTVPVAEGGWRILGPSAVAQKGLDVPEEMTLADIRKVVEDFAAASRRAVEAGFDSIEIHGAHGYLLHQFLTPLANKRTDDYGGSFDNRTRLIREVVTAVRATIPEEMPLVVRLSATDWIDDEPSWDADQTVRLVEILKGLGVDAVDISTGGAAPARIPVGPGYQVDFAARVKREVGIPTSAVGLITEPAQAQELLDDGLADIISLGRAVLRDPSWPLRAAHELGLPNEEIPYPASYWRGVWPEKVTV</sequence>
<dbReference type="STRING" id="196164.gene:10743327"/>
<dbReference type="EMBL" id="BA000035">
    <property type="protein sequence ID" value="BAC19687.1"/>
    <property type="molecule type" value="Genomic_DNA"/>
</dbReference>
<evidence type="ECO:0000256" key="5">
    <source>
        <dbReference type="ARBA" id="ARBA00023002"/>
    </source>
</evidence>
<evidence type="ECO:0000313" key="7">
    <source>
        <dbReference type="EMBL" id="BAC19687.1"/>
    </source>
</evidence>
<evidence type="ECO:0000256" key="4">
    <source>
        <dbReference type="ARBA" id="ARBA00022857"/>
    </source>
</evidence>
<reference evidence="7 8" key="1">
    <citation type="journal article" date="2003" name="Genome Res.">
        <title>Comparative complete genome sequence analysis of the amino acid replacements responsible for the thermostability of Corynebacterium efficiens.</title>
        <authorList>
            <person name="Nishio Y."/>
            <person name="Nakamura Y."/>
            <person name="Kawarabayasi Y."/>
            <person name="Usuda Y."/>
            <person name="Kimura E."/>
            <person name="Sugimoto S."/>
            <person name="Matsui K."/>
            <person name="Yamagishi A."/>
            <person name="Kikuchi H."/>
            <person name="Ikeo K."/>
            <person name="Gojobori T."/>
        </authorList>
    </citation>
    <scope>NUCLEOTIDE SEQUENCE [LARGE SCALE GENOMIC DNA]</scope>
    <source>
        <strain evidence="8">DSM 44549 / YS-314 / AJ 12310 / JCM 11189 / NBRC 100395</strain>
    </source>
</reference>
<comment type="cofactor">
    <cofactor evidence="1">
        <name>FMN</name>
        <dbReference type="ChEBI" id="CHEBI:58210"/>
    </cofactor>
</comment>
<dbReference type="CDD" id="cd02932">
    <property type="entry name" value="OYE_YqiM_FMN"/>
    <property type="match status" value="1"/>
</dbReference>
<dbReference type="PANTHER" id="PTHR43303:SF4">
    <property type="entry name" value="NADPH DEHYDROGENASE C23G7.10C-RELATED"/>
    <property type="match status" value="1"/>
</dbReference>
<keyword evidence="5" id="KW-0560">Oxidoreductase</keyword>
<dbReference type="PANTHER" id="PTHR43303">
    <property type="entry name" value="NADPH DEHYDROGENASE C23G7.10C-RELATED"/>
    <property type="match status" value="1"/>
</dbReference>
<dbReference type="SUPFAM" id="SSF51395">
    <property type="entry name" value="FMN-linked oxidoreductases"/>
    <property type="match status" value="1"/>
</dbReference>
<dbReference type="KEGG" id="cef:CE2877"/>
<dbReference type="HOGENOM" id="CLU_012153_2_0_11"/>
<evidence type="ECO:0000259" key="6">
    <source>
        <dbReference type="Pfam" id="PF00724"/>
    </source>
</evidence>
<dbReference type="InterPro" id="IPR044152">
    <property type="entry name" value="YqjM-like"/>
</dbReference>
<dbReference type="InterPro" id="IPR013785">
    <property type="entry name" value="Aldolase_TIM"/>
</dbReference>
<organism evidence="7 8">
    <name type="scientific">Corynebacterium efficiens (strain DSM 44549 / YS-314 / AJ 12310 / JCM 11189 / NBRC 100395)</name>
    <dbReference type="NCBI Taxonomy" id="196164"/>
    <lineage>
        <taxon>Bacteria</taxon>
        <taxon>Bacillati</taxon>
        <taxon>Actinomycetota</taxon>
        <taxon>Actinomycetes</taxon>
        <taxon>Mycobacteriales</taxon>
        <taxon>Corynebacteriaceae</taxon>
        <taxon>Corynebacterium</taxon>
    </lineage>
</organism>
<keyword evidence="3" id="KW-0288">FMN</keyword>
<dbReference type="OrthoDB" id="3169239at2"/>
<protein>
    <submittedName>
        <fullName evidence="7">Putative NADH-dependent flavin oxidoreductase</fullName>
    </submittedName>
</protein>
<name>Q8FT15_COREF</name>
<dbReference type="AlphaFoldDB" id="Q8FT15"/>
<evidence type="ECO:0000256" key="1">
    <source>
        <dbReference type="ARBA" id="ARBA00001917"/>
    </source>
</evidence>
<keyword evidence="4" id="KW-0521">NADP</keyword>
<dbReference type="InterPro" id="IPR001155">
    <property type="entry name" value="OxRdtase_FMN_N"/>
</dbReference>
<accession>Q8FT15</accession>
<dbReference type="eggNOG" id="COG1902">
    <property type="taxonomic scope" value="Bacteria"/>
</dbReference>
<dbReference type="Proteomes" id="UP000001409">
    <property type="component" value="Chromosome"/>
</dbReference>
<dbReference type="GO" id="GO:0010181">
    <property type="term" value="F:FMN binding"/>
    <property type="evidence" value="ECO:0007669"/>
    <property type="project" value="InterPro"/>
</dbReference>
<keyword evidence="8" id="KW-1185">Reference proteome</keyword>
<dbReference type="GO" id="GO:0003959">
    <property type="term" value="F:NADPH dehydrogenase activity"/>
    <property type="evidence" value="ECO:0007669"/>
    <property type="project" value="InterPro"/>
</dbReference>